<dbReference type="InterPro" id="IPR058240">
    <property type="entry name" value="rSAM_sf"/>
</dbReference>
<evidence type="ECO:0000256" key="6">
    <source>
        <dbReference type="ARBA" id="ARBA00023014"/>
    </source>
</evidence>
<dbReference type="SFLD" id="SFLDS00029">
    <property type="entry name" value="Radical_SAM"/>
    <property type="match status" value="1"/>
</dbReference>
<protein>
    <submittedName>
        <fullName evidence="7">Organic radical activating enzyme family protein</fullName>
    </submittedName>
</protein>
<evidence type="ECO:0000256" key="1">
    <source>
        <dbReference type="ARBA" id="ARBA00001966"/>
    </source>
</evidence>
<proteinExistence type="predicted"/>
<dbReference type="EMBL" id="FCOF02000072">
    <property type="protein sequence ID" value="SAK94515.1"/>
    <property type="molecule type" value="Genomic_DNA"/>
</dbReference>
<dbReference type="GO" id="GO:0046872">
    <property type="term" value="F:metal ion binding"/>
    <property type="evidence" value="ECO:0007669"/>
    <property type="project" value="UniProtKB-KW"/>
</dbReference>
<dbReference type="OrthoDB" id="9782387at2"/>
<dbReference type="InterPro" id="IPR007197">
    <property type="entry name" value="rSAM"/>
</dbReference>
<evidence type="ECO:0000313" key="8">
    <source>
        <dbReference type="Proteomes" id="UP000054870"/>
    </source>
</evidence>
<keyword evidence="4" id="KW-0479">Metal-binding</keyword>
<dbReference type="GO" id="GO:0051539">
    <property type="term" value="F:4 iron, 4 sulfur cluster binding"/>
    <property type="evidence" value="ECO:0007669"/>
    <property type="project" value="UniProtKB-KW"/>
</dbReference>
<dbReference type="InterPro" id="IPR013785">
    <property type="entry name" value="Aldolase_TIM"/>
</dbReference>
<evidence type="ECO:0000256" key="3">
    <source>
        <dbReference type="ARBA" id="ARBA00022691"/>
    </source>
</evidence>
<dbReference type="Gene3D" id="3.20.20.70">
    <property type="entry name" value="Aldolase class I"/>
    <property type="match status" value="1"/>
</dbReference>
<dbReference type="AlphaFoldDB" id="A0A158DJ13"/>
<keyword evidence="2" id="KW-0004">4Fe-4S</keyword>
<keyword evidence="5" id="KW-0408">Iron</keyword>
<keyword evidence="6" id="KW-0411">Iron-sulfur</keyword>
<dbReference type="Proteomes" id="UP000054870">
    <property type="component" value="Unassembled WGS sequence"/>
</dbReference>
<organism evidence="7 8">
    <name type="scientific">Caballeronia catudaia</name>
    <dbReference type="NCBI Taxonomy" id="1777136"/>
    <lineage>
        <taxon>Bacteria</taxon>
        <taxon>Pseudomonadati</taxon>
        <taxon>Pseudomonadota</taxon>
        <taxon>Betaproteobacteria</taxon>
        <taxon>Burkholderiales</taxon>
        <taxon>Burkholderiaceae</taxon>
        <taxon>Caballeronia</taxon>
    </lineage>
</organism>
<dbReference type="RefSeq" id="WP_061128406.1">
    <property type="nucleotide sequence ID" value="NZ_FCOF02000072.1"/>
</dbReference>
<evidence type="ECO:0000256" key="5">
    <source>
        <dbReference type="ARBA" id="ARBA00023004"/>
    </source>
</evidence>
<keyword evidence="8" id="KW-1185">Reference proteome</keyword>
<dbReference type="CDD" id="cd01335">
    <property type="entry name" value="Radical_SAM"/>
    <property type="match status" value="1"/>
</dbReference>
<dbReference type="Pfam" id="PF13353">
    <property type="entry name" value="Fer4_12"/>
    <property type="match status" value="1"/>
</dbReference>
<dbReference type="GO" id="GO:0004748">
    <property type="term" value="F:ribonucleoside-diphosphate reductase activity, thioredoxin disulfide as acceptor"/>
    <property type="evidence" value="ECO:0007669"/>
    <property type="project" value="TreeGrafter"/>
</dbReference>
<keyword evidence="3" id="KW-0949">S-adenosyl-L-methionine</keyword>
<evidence type="ECO:0000313" key="7">
    <source>
        <dbReference type="EMBL" id="SAK94515.1"/>
    </source>
</evidence>
<reference evidence="7" key="1">
    <citation type="submission" date="2016-01" db="EMBL/GenBank/DDBJ databases">
        <authorList>
            <person name="Peeters C."/>
        </authorList>
    </citation>
    <scope>NUCLEOTIDE SEQUENCE [LARGE SCALE GENOMIC DNA]</scope>
    <source>
        <strain evidence="7">LMG 29318</strain>
    </source>
</reference>
<dbReference type="InterPro" id="IPR034457">
    <property type="entry name" value="Organic_radical-activating"/>
</dbReference>
<dbReference type="PANTHER" id="PTHR30352">
    <property type="entry name" value="PYRUVATE FORMATE-LYASE-ACTIVATING ENZYME"/>
    <property type="match status" value="1"/>
</dbReference>
<sequence length="214" mass="23734">MDIHLSRLHFPVRSLGPGQRIGIWFQGCSIRCPGCISADTWAVTGGETPLELVLEQVCAWLPHADGFTISGGEPFDQPDALVALVRALREMSSGDILVYSGHPIESLAGILAQTDGLIDALITDPFELDAPHTRPLRGSDNQRLHFLTELGRERFSQYERDLCKSDKSLDVMFDEDGAVWFAGIPNRNDFHRLRDLLTDQGHSVQISADKAQNR</sequence>
<evidence type="ECO:0000256" key="2">
    <source>
        <dbReference type="ARBA" id="ARBA00022485"/>
    </source>
</evidence>
<comment type="cofactor">
    <cofactor evidence="1">
        <name>[4Fe-4S] cluster</name>
        <dbReference type="ChEBI" id="CHEBI:49883"/>
    </cofactor>
</comment>
<name>A0A158DJ13_9BURK</name>
<dbReference type="SUPFAM" id="SSF102114">
    <property type="entry name" value="Radical SAM enzymes"/>
    <property type="match status" value="1"/>
</dbReference>
<dbReference type="PANTHER" id="PTHR30352:SF2">
    <property type="entry name" value="ANAEROBIC RIBONUCLEOSIDE-TRIPHOSPHATE REDUCTASE-ACTIVATING PROTEIN"/>
    <property type="match status" value="1"/>
</dbReference>
<evidence type="ECO:0000256" key="4">
    <source>
        <dbReference type="ARBA" id="ARBA00022723"/>
    </source>
</evidence>
<accession>A0A158DJ13</accession>
<gene>
    <name evidence="7" type="ORF">AWB75_06816</name>
</gene>
<comment type="caution">
    <text evidence="7">The sequence shown here is derived from an EMBL/GenBank/DDBJ whole genome shotgun (WGS) entry which is preliminary data.</text>
</comment>